<dbReference type="GO" id="GO:0033013">
    <property type="term" value="P:tetrapyrrole metabolic process"/>
    <property type="evidence" value="ECO:0007669"/>
    <property type="project" value="UniProtKB-ARBA"/>
</dbReference>
<dbReference type="PANTHER" id="PTHR10057:SF0">
    <property type="entry name" value="TRANSLOCATOR PROTEIN"/>
    <property type="match status" value="1"/>
</dbReference>
<feature type="transmembrane region" description="Helical" evidence="6">
    <location>
        <begin position="45"/>
        <end position="66"/>
    </location>
</feature>
<reference evidence="7" key="1">
    <citation type="submission" date="2020-05" db="EMBL/GenBank/DDBJ databases">
        <authorList>
            <person name="Chiriac C."/>
            <person name="Salcher M."/>
            <person name="Ghai R."/>
            <person name="Kavagutti S V."/>
        </authorList>
    </citation>
    <scope>NUCLEOTIDE SEQUENCE</scope>
</reference>
<dbReference type="InterPro" id="IPR038330">
    <property type="entry name" value="TspO/MBR-related_sf"/>
</dbReference>
<dbReference type="GO" id="GO:0016020">
    <property type="term" value="C:membrane"/>
    <property type="evidence" value="ECO:0007669"/>
    <property type="project" value="UniProtKB-SubCell"/>
</dbReference>
<proteinExistence type="inferred from homology"/>
<keyword evidence="3 6" id="KW-0812">Transmembrane</keyword>
<evidence type="ECO:0000256" key="1">
    <source>
        <dbReference type="ARBA" id="ARBA00004141"/>
    </source>
</evidence>
<evidence type="ECO:0000313" key="7">
    <source>
        <dbReference type="EMBL" id="CAB4558978.1"/>
    </source>
</evidence>
<organism evidence="7">
    <name type="scientific">freshwater metagenome</name>
    <dbReference type="NCBI Taxonomy" id="449393"/>
    <lineage>
        <taxon>unclassified sequences</taxon>
        <taxon>metagenomes</taxon>
        <taxon>ecological metagenomes</taxon>
    </lineage>
</organism>
<feature type="transmembrane region" description="Helical" evidence="6">
    <location>
        <begin position="130"/>
        <end position="152"/>
    </location>
</feature>
<name>A0A6J6DBI9_9ZZZZ</name>
<sequence>MSRTVVGIVGTIIVAIYAIGSGRWVATDAQWYQSLPRPAWQPPGFVFGLIWPYNFAMLIAATWIVANRLSTTNQLIWLASLSLSVASALSWAWLFYGPHSLRAASLMLVLATLLTIPLLVIAFRASPALGYAFVPYQIWLAIATSLAFAYAAQ</sequence>
<accession>A0A6J6DBI9</accession>
<dbReference type="CDD" id="cd15904">
    <property type="entry name" value="TSPO_MBR"/>
    <property type="match status" value="1"/>
</dbReference>
<protein>
    <submittedName>
        <fullName evidence="7">Unannotated protein</fullName>
    </submittedName>
</protein>
<dbReference type="Gene3D" id="1.20.1260.100">
    <property type="entry name" value="TspO/MBR protein"/>
    <property type="match status" value="1"/>
</dbReference>
<evidence type="ECO:0000256" key="4">
    <source>
        <dbReference type="ARBA" id="ARBA00022989"/>
    </source>
</evidence>
<gene>
    <name evidence="7" type="ORF">UFOPK1619_00262</name>
</gene>
<evidence type="ECO:0000256" key="6">
    <source>
        <dbReference type="SAM" id="Phobius"/>
    </source>
</evidence>
<dbReference type="Pfam" id="PF03073">
    <property type="entry name" value="TspO_MBR"/>
    <property type="match status" value="1"/>
</dbReference>
<feature type="transmembrane region" description="Helical" evidence="6">
    <location>
        <begin position="5"/>
        <end position="25"/>
    </location>
</feature>
<feature type="transmembrane region" description="Helical" evidence="6">
    <location>
        <begin position="102"/>
        <end position="123"/>
    </location>
</feature>
<keyword evidence="4 6" id="KW-1133">Transmembrane helix</keyword>
<dbReference type="EMBL" id="CAEZTI010000030">
    <property type="protein sequence ID" value="CAB4558978.1"/>
    <property type="molecule type" value="Genomic_DNA"/>
</dbReference>
<dbReference type="AlphaFoldDB" id="A0A6J6DBI9"/>
<evidence type="ECO:0000256" key="2">
    <source>
        <dbReference type="ARBA" id="ARBA00007524"/>
    </source>
</evidence>
<feature type="transmembrane region" description="Helical" evidence="6">
    <location>
        <begin position="75"/>
        <end position="96"/>
    </location>
</feature>
<evidence type="ECO:0000256" key="3">
    <source>
        <dbReference type="ARBA" id="ARBA00022692"/>
    </source>
</evidence>
<dbReference type="InterPro" id="IPR004307">
    <property type="entry name" value="TspO_MBR"/>
</dbReference>
<comment type="similarity">
    <text evidence="2">Belongs to the TspO/BZRP family.</text>
</comment>
<dbReference type="PANTHER" id="PTHR10057">
    <property type="entry name" value="PERIPHERAL-TYPE BENZODIAZEPINE RECEPTOR"/>
    <property type="match status" value="1"/>
</dbReference>
<keyword evidence="5 6" id="KW-0472">Membrane</keyword>
<comment type="subcellular location">
    <subcellularLocation>
        <location evidence="1">Membrane</location>
        <topology evidence="1">Multi-pass membrane protein</topology>
    </subcellularLocation>
</comment>
<evidence type="ECO:0000256" key="5">
    <source>
        <dbReference type="ARBA" id="ARBA00023136"/>
    </source>
</evidence>